<organism evidence="2 3">
    <name type="scientific">Methylocapsa polymorpha</name>
    <dbReference type="NCBI Taxonomy" id="3080828"/>
    <lineage>
        <taxon>Bacteria</taxon>
        <taxon>Pseudomonadati</taxon>
        <taxon>Pseudomonadota</taxon>
        <taxon>Alphaproteobacteria</taxon>
        <taxon>Hyphomicrobiales</taxon>
        <taxon>Beijerinckiaceae</taxon>
        <taxon>Methylocapsa</taxon>
    </lineage>
</organism>
<dbReference type="Gene3D" id="2.60.40.1080">
    <property type="match status" value="1"/>
</dbReference>
<name>A0ABZ0HSZ8_9HYPH</name>
<evidence type="ECO:0000313" key="3">
    <source>
        <dbReference type="Proteomes" id="UP001626536"/>
    </source>
</evidence>
<dbReference type="Proteomes" id="UP001626536">
    <property type="component" value="Chromosome"/>
</dbReference>
<dbReference type="Pfam" id="PF20129">
    <property type="entry name" value="DUF6519"/>
    <property type="match status" value="2"/>
</dbReference>
<evidence type="ECO:0000256" key="1">
    <source>
        <dbReference type="SAM" id="MobiDB-lite"/>
    </source>
</evidence>
<dbReference type="RefSeq" id="WP_407339880.1">
    <property type="nucleotide sequence ID" value="NZ_CP136862.1"/>
</dbReference>
<evidence type="ECO:0000313" key="2">
    <source>
        <dbReference type="EMBL" id="WOJ90432.1"/>
    </source>
</evidence>
<feature type="region of interest" description="Disordered" evidence="1">
    <location>
        <begin position="862"/>
        <end position="882"/>
    </location>
</feature>
<proteinExistence type="predicted"/>
<feature type="compositionally biased region" description="Basic and acidic residues" evidence="1">
    <location>
        <begin position="794"/>
        <end position="824"/>
    </location>
</feature>
<dbReference type="EMBL" id="CP136862">
    <property type="protein sequence ID" value="WOJ90432.1"/>
    <property type="molecule type" value="Genomic_DNA"/>
</dbReference>
<accession>A0ABZ0HSZ8</accession>
<feature type="region of interest" description="Disordered" evidence="1">
    <location>
        <begin position="784"/>
        <end position="824"/>
    </location>
</feature>
<keyword evidence="3" id="KW-1185">Reference proteome</keyword>
<sequence>MKGDISRDTFDAKKHYDGVVMQQGRVQLDADWNEQQDIHRRRAEIQAKDVVGASGAPLHDAGFQITTDGTALTVGSGRYYVDGLLCENDAALDYLAQPDYPRATAIADLMNAAHATAMIVYLHVWRRTITALEDPSIRETALGGPDTAIRIKTAWQVKVLPVSPATPGAVACGDVVPEWTALTTPGTGLMSARAQPVQAAINPCLLPPGAGYTRLENQLYRVEVHKAGQLATATFKWSRDNGSIVTAIEKFNGLQVTVHDLGRDETLGFSNGQWVEVLDAATELAGLPGPLFQIDHVDEATRLVVLKTAPPAIDPALSPRLRRWDSAGDIPLAAPAGGDGWITLEEGVEVIFEAGDYRTGDSWLIPARTVTGTVDWPFTTPQPPRGDRIHVCRLAVASFLGGKIQSLQDCRKSFSPLAETPPALHVAGTSWVNDDDLDQALLLTNGLRIILDGAITPPPAGGAAESVSAALSVTMEAPLELPPLAQAGPSAVATHVIALNGDIDFPAPNVIEWKPRAGGAELASLSTYLASQAPNPVTRVRVQVRLRGHAIWQDNVNQRLYVDGRALGVDGIRRDGVTQRVDLLFPSGDGRRASDLESWFYLRLQAPQSNLLGIAVAPQLINAGGTASGTVTLDFPASSDAGVNVALSASAGITVSPATINIPKDHTQNPAPFTISTSAAAANTADALITATLNATVRNAMITVQVVKVSISPAELTVFAGHSQQFSANVVGAAVDNGVTWSIQDLNNVNTNAGGTVNQGLYIAPATAGDFQIVATSTANPAQSAKAKVHVRLKQKDKDKDKEKDKDKDKEREKHPPDKLVKEVEKHAVLDAKAMEIQFVSLAMPSETVVSDAGFEVGDAAAPGRAFIRPSERPNLTPRAAP</sequence>
<gene>
    <name evidence="2" type="ORF">RZS28_03815</name>
</gene>
<dbReference type="InterPro" id="IPR045392">
    <property type="entry name" value="DUF6519"/>
</dbReference>
<protein>
    <submittedName>
        <fullName evidence="2">DUF6519 domain-containing protein</fullName>
    </submittedName>
</protein>
<reference evidence="2 3" key="1">
    <citation type="submission" date="2023-10" db="EMBL/GenBank/DDBJ databases">
        <title>Novel methanotroph of the genus Methylocapsa from a subarctic wetland.</title>
        <authorList>
            <person name="Belova S.E."/>
            <person name="Oshkin I.Y."/>
            <person name="Miroshnikov K."/>
            <person name="Dedysh S.N."/>
        </authorList>
    </citation>
    <scope>NUCLEOTIDE SEQUENCE [LARGE SCALE GENOMIC DNA]</scope>
    <source>
        <strain evidence="2 3">RX1</strain>
    </source>
</reference>